<protein>
    <recommendedName>
        <fullName evidence="5">Archease domain-containing protein</fullName>
    </recommendedName>
</protein>
<keyword evidence="2" id="KW-0819">tRNA processing</keyword>
<feature type="domain" description="Archease" evidence="5">
    <location>
        <begin position="25"/>
        <end position="169"/>
    </location>
</feature>
<reference evidence="6" key="1">
    <citation type="submission" date="2015-09" db="EMBL/GenBank/DDBJ databases">
        <title>Scylla olivacea transcriptome.</title>
        <authorList>
            <person name="Ikhwanuddin M."/>
        </authorList>
    </citation>
    <scope>NUCLEOTIDE SEQUENCE</scope>
</reference>
<dbReference type="Gene3D" id="3.55.10.10">
    <property type="entry name" value="Archease domain"/>
    <property type="match status" value="1"/>
</dbReference>
<organism evidence="6">
    <name type="scientific">Scylla olivacea</name>
    <name type="common">Orange mud crab</name>
    <name type="synonym">Cancer olivacea</name>
    <dbReference type="NCBI Taxonomy" id="85551"/>
    <lineage>
        <taxon>Eukaryota</taxon>
        <taxon>Metazoa</taxon>
        <taxon>Ecdysozoa</taxon>
        <taxon>Arthropoda</taxon>
        <taxon>Crustacea</taxon>
        <taxon>Multicrustacea</taxon>
        <taxon>Malacostraca</taxon>
        <taxon>Eumalacostraca</taxon>
        <taxon>Eucarida</taxon>
        <taxon>Decapoda</taxon>
        <taxon>Pleocyemata</taxon>
        <taxon>Brachyura</taxon>
        <taxon>Eubrachyura</taxon>
        <taxon>Portunoidea</taxon>
        <taxon>Portunidae</taxon>
        <taxon>Portuninae</taxon>
        <taxon>Scylla</taxon>
    </lineage>
</organism>
<dbReference type="SUPFAM" id="SSF69819">
    <property type="entry name" value="MTH1598-like"/>
    <property type="match status" value="1"/>
</dbReference>
<evidence type="ECO:0000259" key="5">
    <source>
        <dbReference type="Pfam" id="PF01951"/>
    </source>
</evidence>
<evidence type="ECO:0000256" key="3">
    <source>
        <dbReference type="ARBA" id="ARBA00022723"/>
    </source>
</evidence>
<dbReference type="GO" id="GO:0072669">
    <property type="term" value="C:tRNA-splicing ligase complex"/>
    <property type="evidence" value="ECO:0007669"/>
    <property type="project" value="TreeGrafter"/>
</dbReference>
<evidence type="ECO:0000256" key="2">
    <source>
        <dbReference type="ARBA" id="ARBA00022694"/>
    </source>
</evidence>
<dbReference type="EMBL" id="GDRN01023143">
    <property type="protein sequence ID" value="JAI67771.1"/>
    <property type="molecule type" value="Transcribed_RNA"/>
</dbReference>
<keyword evidence="4" id="KW-0106">Calcium</keyword>
<dbReference type="AlphaFoldDB" id="A0A0P4X1X5"/>
<dbReference type="GO" id="GO:0046872">
    <property type="term" value="F:metal ion binding"/>
    <property type="evidence" value="ECO:0007669"/>
    <property type="project" value="UniProtKB-KW"/>
</dbReference>
<dbReference type="GO" id="GO:0006388">
    <property type="term" value="P:tRNA splicing, via endonucleolytic cleavage and ligation"/>
    <property type="evidence" value="ECO:0007669"/>
    <property type="project" value="TreeGrafter"/>
</dbReference>
<proteinExistence type="inferred from homology"/>
<keyword evidence="3" id="KW-0479">Metal-binding</keyword>
<name>A0A0P4X1X5_SCYOL</name>
<dbReference type="InterPro" id="IPR036820">
    <property type="entry name" value="Archease_dom_sf"/>
</dbReference>
<dbReference type="Pfam" id="PF01951">
    <property type="entry name" value="Archease"/>
    <property type="match status" value="1"/>
</dbReference>
<dbReference type="FunFam" id="3.55.10.10:FF:000001">
    <property type="entry name" value="protein archease isoform X1"/>
    <property type="match status" value="1"/>
</dbReference>
<comment type="similarity">
    <text evidence="1">Belongs to the archease family.</text>
</comment>
<dbReference type="PANTHER" id="PTHR12682">
    <property type="entry name" value="ARCHEASE"/>
    <property type="match status" value="1"/>
</dbReference>
<accession>A0A0P4X1X5</accession>
<evidence type="ECO:0000256" key="1">
    <source>
        <dbReference type="ARBA" id="ARBA00007963"/>
    </source>
</evidence>
<sequence>MEDEGTQDVIKPTPEEVATIPEVKYEYLDHPADVQIHAWGANLREAYEQAATAMFGYMTEIDTVEMTEVREVEAEADDLQGLLFHFLDECLFVFSCDPFFITRKVVITDWVIDGGDGGDGAMKVCARLYGEEFQLGKHPQGTEVKAITYASMQVYDEPDQHEVFVIVDI</sequence>
<dbReference type="PANTHER" id="PTHR12682:SF11">
    <property type="entry name" value="PROTEIN ARCHEASE"/>
    <property type="match status" value="1"/>
</dbReference>
<dbReference type="InterPro" id="IPR002804">
    <property type="entry name" value="Archease"/>
</dbReference>
<evidence type="ECO:0000256" key="4">
    <source>
        <dbReference type="ARBA" id="ARBA00022837"/>
    </source>
</evidence>
<dbReference type="InterPro" id="IPR023572">
    <property type="entry name" value="Archease_dom"/>
</dbReference>
<evidence type="ECO:0000313" key="6">
    <source>
        <dbReference type="EMBL" id="JAI67771.1"/>
    </source>
</evidence>